<dbReference type="RefSeq" id="XP_060346167.1">
    <property type="nucleotide sequence ID" value="XM_060495819.1"/>
</dbReference>
<proteinExistence type="predicted"/>
<dbReference type="Proteomes" id="UP001241169">
    <property type="component" value="Unassembled WGS sequence"/>
</dbReference>
<name>A0ABQ9SD84_9PEZI</name>
<dbReference type="InterPro" id="IPR029052">
    <property type="entry name" value="Metallo-depent_PP-like"/>
</dbReference>
<gene>
    <name evidence="1" type="ORF">CPAR01_11560</name>
</gene>
<keyword evidence="2" id="KW-1185">Reference proteome</keyword>
<evidence type="ECO:0000313" key="2">
    <source>
        <dbReference type="Proteomes" id="UP001241169"/>
    </source>
</evidence>
<evidence type="ECO:0000313" key="1">
    <source>
        <dbReference type="EMBL" id="KAK1531911.1"/>
    </source>
</evidence>
<dbReference type="Gene3D" id="3.60.21.10">
    <property type="match status" value="1"/>
</dbReference>
<dbReference type="EMBL" id="MOPA01000009">
    <property type="protein sequence ID" value="KAK1531911.1"/>
    <property type="molecule type" value="Genomic_DNA"/>
</dbReference>
<protein>
    <submittedName>
        <fullName evidence="1">Calcineurin-like phosphoesterase</fullName>
    </submittedName>
</protein>
<dbReference type="PANTHER" id="PTHR37844">
    <property type="entry name" value="SER/THR PROTEIN PHOSPHATASE SUPERFAMILY (AFU_ORTHOLOGUE AFUA_1G14840)"/>
    <property type="match status" value="1"/>
</dbReference>
<dbReference type="PANTHER" id="PTHR37844:SF2">
    <property type="entry name" value="SER_THR PROTEIN PHOSPHATASE SUPERFAMILY (AFU_ORTHOLOGUE AFUA_1G14840)"/>
    <property type="match status" value="1"/>
</dbReference>
<comment type="caution">
    <text evidence="1">The sequence shown here is derived from an EMBL/GenBank/DDBJ whole genome shotgun (WGS) entry which is preliminary data.</text>
</comment>
<dbReference type="SUPFAM" id="SSF56300">
    <property type="entry name" value="Metallo-dependent phosphatases"/>
    <property type="match status" value="1"/>
</dbReference>
<accession>A0ABQ9SD84</accession>
<reference evidence="1 2" key="1">
    <citation type="submission" date="2016-10" db="EMBL/GenBank/DDBJ databases">
        <title>The genome sequence of Colletotrichum fioriniae PJ7.</title>
        <authorList>
            <person name="Baroncelli R."/>
        </authorList>
    </citation>
    <scope>NUCLEOTIDE SEQUENCE [LARGE SCALE GENOMIC DNA]</scope>
    <source>
        <strain evidence="1 2">IMI 384185</strain>
    </source>
</reference>
<sequence length="235" mass="27153">MDGLPVSNEAERVTHVLPLFRFYFGEELVDGLRRQRETDENNVMTRMFRADGEGQLDGLMRNILSKHGVDDRYQIPNSRQPHNGTGMHTILQCPIIEETPVSNSLNDFREIDGWTVEEHCQLHKQDLAWLNSRVNAISVDSGRKIVIFTHYSPTEDIRAVEPCHAQSDIKSDFQTDLRNEDCWKSPNIKVWAFGHTHFNCDFVDEATGKRLYTNQKGYWQEHSPGFREGNVVHVD</sequence>
<organism evidence="1 2">
    <name type="scientific">Colletotrichum paranaense</name>
    <dbReference type="NCBI Taxonomy" id="1914294"/>
    <lineage>
        <taxon>Eukaryota</taxon>
        <taxon>Fungi</taxon>
        <taxon>Dikarya</taxon>
        <taxon>Ascomycota</taxon>
        <taxon>Pezizomycotina</taxon>
        <taxon>Sordariomycetes</taxon>
        <taxon>Hypocreomycetidae</taxon>
        <taxon>Glomerellales</taxon>
        <taxon>Glomerellaceae</taxon>
        <taxon>Colletotrichum</taxon>
        <taxon>Colletotrichum acutatum species complex</taxon>
    </lineage>
</organism>
<dbReference type="GeneID" id="85379718"/>